<evidence type="ECO:0000313" key="2">
    <source>
        <dbReference type="Proteomes" id="UP000054016"/>
    </source>
</evidence>
<name>A0A0M0BSS9_9ARCH</name>
<dbReference type="EMBL" id="LFWV01000030">
    <property type="protein sequence ID" value="KON31647.1"/>
    <property type="molecule type" value="Genomic_DNA"/>
</dbReference>
<gene>
    <name evidence="1" type="ORF">AC478_02550</name>
</gene>
<proteinExistence type="predicted"/>
<dbReference type="Proteomes" id="UP000054016">
    <property type="component" value="Unassembled WGS sequence"/>
</dbReference>
<organism evidence="1 2">
    <name type="scientific">miscellaneous Crenarchaeota group-1 archaeon SG8-32-3</name>
    <dbReference type="NCBI Taxonomy" id="1685125"/>
    <lineage>
        <taxon>Archaea</taxon>
        <taxon>Candidatus Bathyarchaeota</taxon>
        <taxon>MCG-1</taxon>
    </lineage>
</organism>
<protein>
    <recommendedName>
        <fullName evidence="3">ArnR1-like winged helix-turn-helix domain-containing protein</fullName>
    </recommendedName>
</protein>
<comment type="caution">
    <text evidence="1">The sequence shown here is derived from an EMBL/GenBank/DDBJ whole genome shotgun (WGS) entry which is preliminary data.</text>
</comment>
<accession>A0A0M0BSS9</accession>
<reference evidence="2" key="1">
    <citation type="submission" date="2015-06" db="EMBL/GenBank/DDBJ databases">
        <title>New insights into the roles of widespread benthic archaea in carbon and nitrogen cycling.</title>
        <authorList>
            <person name="Lazar C.S."/>
            <person name="Baker B.J."/>
            <person name="Seitz K.W."/>
            <person name="Hyde A.S."/>
            <person name="Dick G.J."/>
            <person name="Hinrichs K.-U."/>
            <person name="Teske A.P."/>
        </authorList>
    </citation>
    <scope>NUCLEOTIDE SEQUENCE [LARGE SCALE GENOMIC DNA]</scope>
</reference>
<dbReference type="AlphaFoldDB" id="A0A0M0BSS9"/>
<evidence type="ECO:0008006" key="3">
    <source>
        <dbReference type="Google" id="ProtNLM"/>
    </source>
</evidence>
<sequence length="83" mass="9491">MREELPFPEKVLQTLHNLCATAADLARRGEEVARILQRDQGEIEGILDKYKSEGFAESFVDNEGKKRYYLNARGIIKVCSLFT</sequence>
<evidence type="ECO:0000313" key="1">
    <source>
        <dbReference type="EMBL" id="KON31647.1"/>
    </source>
</evidence>